<dbReference type="GO" id="GO:0043024">
    <property type="term" value="F:ribosomal small subunit binding"/>
    <property type="evidence" value="ECO:0007669"/>
    <property type="project" value="TreeGrafter"/>
</dbReference>
<gene>
    <name evidence="2" type="primary">rbfA</name>
    <name evidence="3" type="ORF">A3H38_04050</name>
</gene>
<proteinExistence type="inferred from homology"/>
<evidence type="ECO:0000313" key="3">
    <source>
        <dbReference type="EMBL" id="OGC06170.1"/>
    </source>
</evidence>
<dbReference type="HAMAP" id="MF_00003">
    <property type="entry name" value="RbfA"/>
    <property type="match status" value="1"/>
</dbReference>
<comment type="similarity">
    <text evidence="2">Belongs to the RbfA family.</text>
</comment>
<dbReference type="Proteomes" id="UP000176938">
    <property type="component" value="Unassembled WGS sequence"/>
</dbReference>
<dbReference type="PROSITE" id="PS01319">
    <property type="entry name" value="RBFA"/>
    <property type="match status" value="1"/>
</dbReference>
<comment type="subcellular location">
    <subcellularLocation>
        <location evidence="2">Cytoplasm</location>
    </subcellularLocation>
</comment>
<dbReference type="EMBL" id="METP01000025">
    <property type="protein sequence ID" value="OGC06170.1"/>
    <property type="molecule type" value="Genomic_DNA"/>
</dbReference>
<dbReference type="InterPro" id="IPR020053">
    <property type="entry name" value="Ribosome-bd_factorA_CS"/>
</dbReference>
<dbReference type="InterPro" id="IPR000238">
    <property type="entry name" value="RbfA"/>
</dbReference>
<evidence type="ECO:0000313" key="4">
    <source>
        <dbReference type="Proteomes" id="UP000176938"/>
    </source>
</evidence>
<dbReference type="GO" id="GO:0005829">
    <property type="term" value="C:cytosol"/>
    <property type="evidence" value="ECO:0007669"/>
    <property type="project" value="TreeGrafter"/>
</dbReference>
<dbReference type="NCBIfam" id="TIGR00082">
    <property type="entry name" value="rbfA"/>
    <property type="match status" value="1"/>
</dbReference>
<dbReference type="PANTHER" id="PTHR33515:SF1">
    <property type="entry name" value="RIBOSOME-BINDING FACTOR A, CHLOROPLASTIC-RELATED"/>
    <property type="match status" value="1"/>
</dbReference>
<name>A0A1F4RDC1_UNCSA</name>
<organism evidence="3 4">
    <name type="scientific">candidate division WOR-1 bacterium RIFCSPLOWO2_02_FULL_46_20</name>
    <dbReference type="NCBI Taxonomy" id="1802567"/>
    <lineage>
        <taxon>Bacteria</taxon>
        <taxon>Bacillati</taxon>
        <taxon>Saganbacteria</taxon>
    </lineage>
</organism>
<accession>A0A1F4RDC1</accession>
<dbReference type="InterPro" id="IPR023799">
    <property type="entry name" value="RbfA_dom_sf"/>
</dbReference>
<reference evidence="3 4" key="1">
    <citation type="journal article" date="2016" name="Nat. Commun.">
        <title>Thousands of microbial genomes shed light on interconnected biogeochemical processes in an aquifer system.</title>
        <authorList>
            <person name="Anantharaman K."/>
            <person name="Brown C.T."/>
            <person name="Hug L.A."/>
            <person name="Sharon I."/>
            <person name="Castelle C.J."/>
            <person name="Probst A.J."/>
            <person name="Thomas B.C."/>
            <person name="Singh A."/>
            <person name="Wilkins M.J."/>
            <person name="Karaoz U."/>
            <person name="Brodie E.L."/>
            <person name="Williams K.H."/>
            <person name="Hubbard S.S."/>
            <person name="Banfield J.F."/>
        </authorList>
    </citation>
    <scope>NUCLEOTIDE SEQUENCE [LARGE SCALE GENOMIC DNA]</scope>
</reference>
<comment type="subunit">
    <text evidence="2">Monomer. Binds 30S ribosomal subunits, but not 50S ribosomal subunits or 70S ribosomes.</text>
</comment>
<keyword evidence="2" id="KW-0963">Cytoplasm</keyword>
<dbReference type="PANTHER" id="PTHR33515">
    <property type="entry name" value="RIBOSOME-BINDING FACTOR A, CHLOROPLASTIC-RELATED"/>
    <property type="match status" value="1"/>
</dbReference>
<comment type="caution">
    <text evidence="3">The sequence shown here is derived from an EMBL/GenBank/DDBJ whole genome shotgun (WGS) entry which is preliminary data.</text>
</comment>
<dbReference type="Gene3D" id="3.30.300.20">
    <property type="match status" value="1"/>
</dbReference>
<evidence type="ECO:0000256" key="1">
    <source>
        <dbReference type="ARBA" id="ARBA00022517"/>
    </source>
</evidence>
<dbReference type="AlphaFoldDB" id="A0A1F4RDC1"/>
<dbReference type="GO" id="GO:0030490">
    <property type="term" value="P:maturation of SSU-rRNA"/>
    <property type="evidence" value="ECO:0007669"/>
    <property type="project" value="UniProtKB-UniRule"/>
</dbReference>
<protein>
    <recommendedName>
        <fullName evidence="2">Ribosome-binding factor A</fullName>
    </recommendedName>
</protein>
<comment type="function">
    <text evidence="2">One of several proteins that assist in the late maturation steps of the functional core of the 30S ribosomal subunit. Associates with free 30S ribosomal subunits (but not with 30S subunits that are part of 70S ribosomes or polysomes). Required for efficient processing of 16S rRNA. May interact with the 5'-terminal helix region of 16S rRNA.</text>
</comment>
<dbReference type="Pfam" id="PF02033">
    <property type="entry name" value="RBFA"/>
    <property type="match status" value="1"/>
</dbReference>
<keyword evidence="1 2" id="KW-0690">Ribosome biogenesis</keyword>
<evidence type="ECO:0000256" key="2">
    <source>
        <dbReference type="HAMAP-Rule" id="MF_00003"/>
    </source>
</evidence>
<dbReference type="SUPFAM" id="SSF89919">
    <property type="entry name" value="Ribosome-binding factor A, RbfA"/>
    <property type="match status" value="1"/>
</dbReference>
<dbReference type="InterPro" id="IPR015946">
    <property type="entry name" value="KH_dom-like_a/b"/>
</dbReference>
<sequence>MTRIERVAELIKKEISGIIREDVSDPRIGFVSITRVDVSSDLENAKVFISILGGENVKKESMHGLQSATNFIRGKLGNLLEMRLVPEIRFVRDDSLEKASQVLGIISKIGKGEHEENTSQHKKGRKKR</sequence>